<accession>A0A014MGL8</accession>
<reference evidence="1 2" key="1">
    <citation type="submission" date="2014-02" db="EMBL/GenBank/DDBJ databases">
        <title>Draft genome of Erwinia mallotivora strain BT-MARDI, a papaya dieback pathogen.</title>
        <authorList>
            <person name="Redzuan R."/>
            <person name="Abu Bakar N."/>
            <person name="Badrun R."/>
            <person name="Mohd Raih M.F."/>
            <person name="Rozano L."/>
            <person name="Mat Amin N."/>
        </authorList>
    </citation>
    <scope>NUCLEOTIDE SEQUENCE [LARGE SCALE GENOMIC DNA]</scope>
    <source>
        <strain evidence="1 2">BT-MARDI</strain>
    </source>
</reference>
<name>A0A014MGL8_9GAMM</name>
<dbReference type="PROSITE" id="PS51257">
    <property type="entry name" value="PROKAR_LIPOPROTEIN"/>
    <property type="match status" value="1"/>
</dbReference>
<dbReference type="EMBL" id="JFHN01000015">
    <property type="protein sequence ID" value="EXU77229.1"/>
    <property type="molecule type" value="Genomic_DNA"/>
</dbReference>
<gene>
    <name evidence="1" type="ORF">BG55_00995</name>
</gene>
<evidence type="ECO:0000313" key="2">
    <source>
        <dbReference type="Proteomes" id="UP000019918"/>
    </source>
</evidence>
<proteinExistence type="predicted"/>
<evidence type="ECO:0000313" key="1">
    <source>
        <dbReference type="EMBL" id="EXU77229.1"/>
    </source>
</evidence>
<sequence>MSLCFQRLTDLKPPESAISQVTMALACDYPKAFLSNHRNIGSCRDDNGWQNYATTVGGVQQVPAKDKVVLLVSSSLNGCLSKSGISDPKVKNRENISQGI</sequence>
<protein>
    <submittedName>
        <fullName evidence="1">Uncharacterized protein</fullName>
    </submittedName>
</protein>
<dbReference type="Proteomes" id="UP000019918">
    <property type="component" value="Unassembled WGS sequence"/>
</dbReference>
<dbReference type="AlphaFoldDB" id="A0A014MGL8"/>
<comment type="caution">
    <text evidence="1">The sequence shown here is derived from an EMBL/GenBank/DDBJ whole genome shotgun (WGS) entry which is preliminary data.</text>
</comment>
<keyword evidence="2" id="KW-1185">Reference proteome</keyword>
<organism evidence="1 2">
    <name type="scientific">Erwinia mallotivora</name>
    <dbReference type="NCBI Taxonomy" id="69222"/>
    <lineage>
        <taxon>Bacteria</taxon>
        <taxon>Pseudomonadati</taxon>
        <taxon>Pseudomonadota</taxon>
        <taxon>Gammaproteobacteria</taxon>
        <taxon>Enterobacterales</taxon>
        <taxon>Erwiniaceae</taxon>
        <taxon>Erwinia</taxon>
    </lineage>
</organism>